<dbReference type="NCBIfam" id="TIGR00125">
    <property type="entry name" value="cyt_tran_rel"/>
    <property type="match status" value="1"/>
</dbReference>
<gene>
    <name evidence="9" type="primary">rfaE2</name>
    <name evidence="9" type="ORF">DCC35_02365</name>
</gene>
<dbReference type="InterPro" id="IPR011914">
    <property type="entry name" value="RfaE_dom_II"/>
</dbReference>
<dbReference type="AlphaFoldDB" id="A0A4D7JBB2"/>
<dbReference type="PANTHER" id="PTHR43793">
    <property type="entry name" value="FAD SYNTHASE"/>
    <property type="match status" value="1"/>
</dbReference>
<evidence type="ECO:0000256" key="2">
    <source>
        <dbReference type="ARBA" id="ARBA00022679"/>
    </source>
</evidence>
<evidence type="ECO:0000256" key="7">
    <source>
        <dbReference type="ARBA" id="ARBA00047428"/>
    </source>
</evidence>
<keyword evidence="2 9" id="KW-0808">Transferase</keyword>
<feature type="domain" description="Cytidyltransferase-like" evidence="8">
    <location>
        <begin position="32"/>
        <end position="130"/>
    </location>
</feature>
<keyword evidence="3 9" id="KW-0548">Nucleotidyltransferase</keyword>
<evidence type="ECO:0000256" key="1">
    <source>
        <dbReference type="ARBA" id="ARBA00012519"/>
    </source>
</evidence>
<dbReference type="KEGG" id="fpf:DCC35_02365"/>
<dbReference type="InterPro" id="IPR014729">
    <property type="entry name" value="Rossmann-like_a/b/a_fold"/>
</dbReference>
<dbReference type="InterPro" id="IPR004821">
    <property type="entry name" value="Cyt_trans-like"/>
</dbReference>
<evidence type="ECO:0000256" key="5">
    <source>
        <dbReference type="ARBA" id="ARBA00022840"/>
    </source>
</evidence>
<dbReference type="SUPFAM" id="SSF52374">
    <property type="entry name" value="Nucleotidylyl transferase"/>
    <property type="match status" value="1"/>
</dbReference>
<evidence type="ECO:0000256" key="3">
    <source>
        <dbReference type="ARBA" id="ARBA00022695"/>
    </source>
</evidence>
<dbReference type="GO" id="GO:0005524">
    <property type="term" value="F:ATP binding"/>
    <property type="evidence" value="ECO:0007669"/>
    <property type="project" value="UniProtKB-KW"/>
</dbReference>
<dbReference type="EMBL" id="CP028923">
    <property type="protein sequence ID" value="QCK13679.1"/>
    <property type="molecule type" value="Genomic_DNA"/>
</dbReference>
<reference evidence="9 10" key="1">
    <citation type="submission" date="2018-04" db="EMBL/GenBank/DDBJ databases">
        <title>Complete genome uncultured novel isolate.</title>
        <authorList>
            <person name="Merlino G."/>
        </authorList>
    </citation>
    <scope>NUCLEOTIDE SEQUENCE [LARGE SCALE GENOMIC DNA]</scope>
    <source>
        <strain evidence="10">R1DC9</strain>
    </source>
</reference>
<dbReference type="Pfam" id="PF01467">
    <property type="entry name" value="CTP_transf_like"/>
    <property type="match status" value="1"/>
</dbReference>
<keyword evidence="4" id="KW-0547">Nucleotide-binding</keyword>
<dbReference type="GO" id="GO:0005975">
    <property type="term" value="P:carbohydrate metabolic process"/>
    <property type="evidence" value="ECO:0007669"/>
    <property type="project" value="InterPro"/>
</dbReference>
<evidence type="ECO:0000256" key="4">
    <source>
        <dbReference type="ARBA" id="ARBA00022741"/>
    </source>
</evidence>
<evidence type="ECO:0000313" key="9">
    <source>
        <dbReference type="EMBL" id="QCK13679.1"/>
    </source>
</evidence>
<accession>A0A4D7JBB2</accession>
<name>A0A4D7JBB2_9BACT</name>
<dbReference type="Proteomes" id="UP000298616">
    <property type="component" value="Chromosome"/>
</dbReference>
<dbReference type="GO" id="GO:0016779">
    <property type="term" value="F:nucleotidyltransferase activity"/>
    <property type="evidence" value="ECO:0007669"/>
    <property type="project" value="UniProtKB-KW"/>
</dbReference>
<keyword evidence="6" id="KW-0119">Carbohydrate metabolism</keyword>
<keyword evidence="10" id="KW-1185">Reference proteome</keyword>
<dbReference type="NCBIfam" id="TIGR02199">
    <property type="entry name" value="rfaE_dom_II"/>
    <property type="match status" value="1"/>
</dbReference>
<dbReference type="GO" id="GO:0016773">
    <property type="term" value="F:phosphotransferase activity, alcohol group as acceptor"/>
    <property type="evidence" value="ECO:0007669"/>
    <property type="project" value="InterPro"/>
</dbReference>
<protein>
    <recommendedName>
        <fullName evidence="1">D-glycero-beta-D-manno-heptose 1-phosphate adenylyltransferase</fullName>
        <ecNumber evidence="1">2.7.7.70</ecNumber>
    </recommendedName>
</protein>
<proteinExistence type="predicted"/>
<dbReference type="InterPro" id="IPR050385">
    <property type="entry name" value="Archaeal_FAD_synthase"/>
</dbReference>
<dbReference type="Gene3D" id="3.40.50.620">
    <property type="entry name" value="HUPs"/>
    <property type="match status" value="1"/>
</dbReference>
<organism evidence="9 10">
    <name type="scientific">Mangrovivirga cuniculi</name>
    <dbReference type="NCBI Taxonomy" id="2715131"/>
    <lineage>
        <taxon>Bacteria</taxon>
        <taxon>Pseudomonadati</taxon>
        <taxon>Bacteroidota</taxon>
        <taxon>Cytophagia</taxon>
        <taxon>Cytophagales</taxon>
        <taxon>Mangrovivirgaceae</taxon>
        <taxon>Mangrovivirga</taxon>
    </lineage>
</organism>
<dbReference type="OrthoDB" id="9795543at2"/>
<sequence length="162" mass="17790">MSTKSSKKILSDRNKASEIVAGWKKAGNKVVFTNGCFDLIHAGHVEYLEKASEKGDKLIIGLNSDSSVRNIKGKERPIVNQYARAKVLAALGFVDMVVFFEEDTPLELIMSLKPTTLIKGADYNISNIVGADFVIENGGKVETIELVEGFSTTNIIEKIKRL</sequence>
<dbReference type="EC" id="2.7.7.70" evidence="1"/>
<keyword evidence="5" id="KW-0067">ATP-binding</keyword>
<dbReference type="RefSeq" id="WP_137089277.1">
    <property type="nucleotide sequence ID" value="NZ_CP028923.1"/>
</dbReference>
<dbReference type="PANTHER" id="PTHR43793:SF2">
    <property type="entry name" value="BIFUNCTIONAL PROTEIN HLDE"/>
    <property type="match status" value="1"/>
</dbReference>
<evidence type="ECO:0000313" key="10">
    <source>
        <dbReference type="Proteomes" id="UP000298616"/>
    </source>
</evidence>
<evidence type="ECO:0000259" key="8">
    <source>
        <dbReference type="Pfam" id="PF01467"/>
    </source>
</evidence>
<evidence type="ECO:0000256" key="6">
    <source>
        <dbReference type="ARBA" id="ARBA00023277"/>
    </source>
</evidence>
<comment type="catalytic activity">
    <reaction evidence="7">
        <text>D-glycero-beta-D-manno-heptose 1-phosphate + ATP + H(+) = ADP-D-glycero-beta-D-manno-heptose + diphosphate</text>
        <dbReference type="Rhea" id="RHEA:27465"/>
        <dbReference type="ChEBI" id="CHEBI:15378"/>
        <dbReference type="ChEBI" id="CHEBI:30616"/>
        <dbReference type="ChEBI" id="CHEBI:33019"/>
        <dbReference type="ChEBI" id="CHEBI:59967"/>
        <dbReference type="ChEBI" id="CHEBI:61593"/>
        <dbReference type="EC" id="2.7.7.70"/>
    </reaction>
</comment>